<keyword evidence="3" id="KW-1185">Reference proteome</keyword>
<dbReference type="KEGG" id="goe:100902288"/>
<sequence length="181" mass="19754">MASGEDNVPTSKCVLVGDEGPRNQFDRRKYISISLLGSNQVRMIRLGENSTLSLRSLQNAWPGASLLIFFVDNIDAEVVVDRDGDVFLPPDGGWTERIYYATTYDPEEPIGGSGEPSDRNSKELFVKYTALGGICGLGLLAVTLIAVNLLSEIPDVDLGENLTSGSVGRSFQHHHIRFPKT</sequence>
<name>A0AAJ6QYW3_9ACAR</name>
<evidence type="ECO:0000259" key="2">
    <source>
        <dbReference type="Pfam" id="PF18694"/>
    </source>
</evidence>
<dbReference type="Proteomes" id="UP000694867">
    <property type="component" value="Unplaced"/>
</dbReference>
<evidence type="ECO:0000313" key="3">
    <source>
        <dbReference type="Proteomes" id="UP000694867"/>
    </source>
</evidence>
<organism evidence="3 4">
    <name type="scientific">Galendromus occidentalis</name>
    <name type="common">western predatory mite</name>
    <dbReference type="NCBI Taxonomy" id="34638"/>
    <lineage>
        <taxon>Eukaryota</taxon>
        <taxon>Metazoa</taxon>
        <taxon>Ecdysozoa</taxon>
        <taxon>Arthropoda</taxon>
        <taxon>Chelicerata</taxon>
        <taxon>Arachnida</taxon>
        <taxon>Acari</taxon>
        <taxon>Parasitiformes</taxon>
        <taxon>Mesostigmata</taxon>
        <taxon>Gamasina</taxon>
        <taxon>Phytoseioidea</taxon>
        <taxon>Phytoseiidae</taxon>
        <taxon>Typhlodrominae</taxon>
        <taxon>Galendromus</taxon>
    </lineage>
</organism>
<dbReference type="InterPro" id="IPR041105">
    <property type="entry name" value="TDP-43_N"/>
</dbReference>
<gene>
    <name evidence="4" type="primary">LOC100902288</name>
</gene>
<keyword evidence="1" id="KW-0472">Membrane</keyword>
<feature type="domain" description="TAR DNA-binding protein 43 N-terminal" evidence="2">
    <location>
        <begin position="44"/>
        <end position="102"/>
    </location>
</feature>
<reference evidence="4" key="1">
    <citation type="submission" date="2025-08" db="UniProtKB">
        <authorList>
            <consortium name="RefSeq"/>
        </authorList>
    </citation>
    <scope>IDENTIFICATION</scope>
</reference>
<evidence type="ECO:0000256" key="1">
    <source>
        <dbReference type="SAM" id="Phobius"/>
    </source>
</evidence>
<evidence type="ECO:0000313" key="4">
    <source>
        <dbReference type="RefSeq" id="XP_003748570.1"/>
    </source>
</evidence>
<protein>
    <submittedName>
        <fullName evidence="4">Uncharacterized protein LOC100902288</fullName>
    </submittedName>
</protein>
<proteinExistence type="predicted"/>
<keyword evidence="1" id="KW-1133">Transmembrane helix</keyword>
<dbReference type="RefSeq" id="XP_003748570.1">
    <property type="nucleotide sequence ID" value="XM_003748522.1"/>
</dbReference>
<accession>A0AAJ6QYW3</accession>
<dbReference type="Pfam" id="PF18694">
    <property type="entry name" value="TDP-43_N"/>
    <property type="match status" value="1"/>
</dbReference>
<keyword evidence="1" id="KW-0812">Transmembrane</keyword>
<dbReference type="AlphaFoldDB" id="A0AAJ6QYW3"/>
<dbReference type="GeneID" id="100902288"/>
<feature type="transmembrane region" description="Helical" evidence="1">
    <location>
        <begin position="128"/>
        <end position="150"/>
    </location>
</feature>